<accession>A0A8H7RZY4</accession>
<gene>
    <name evidence="4" type="ORF">INT45_009258</name>
</gene>
<dbReference type="PANTHER" id="PTHR32085">
    <property type="entry name" value="PROTEIN CSF1"/>
    <property type="match status" value="1"/>
</dbReference>
<feature type="domain" description="Csf1 N-terminal" evidence="3">
    <location>
        <begin position="38"/>
        <end position="290"/>
    </location>
</feature>
<feature type="region of interest" description="Disordered" evidence="1">
    <location>
        <begin position="155"/>
        <end position="207"/>
    </location>
</feature>
<dbReference type="OrthoDB" id="10051416at2759"/>
<dbReference type="AlphaFoldDB" id="A0A8H7RZY4"/>
<dbReference type="PANTHER" id="PTHR32085:SF3">
    <property type="entry name" value="PROTEIN CSF1"/>
    <property type="match status" value="1"/>
</dbReference>
<keyword evidence="2" id="KW-1133">Transmembrane helix</keyword>
<feature type="compositionally biased region" description="Polar residues" evidence="1">
    <location>
        <begin position="182"/>
        <end position="192"/>
    </location>
</feature>
<dbReference type="InterPro" id="IPR048636">
    <property type="entry name" value="Csf1_N"/>
</dbReference>
<dbReference type="Proteomes" id="UP000646827">
    <property type="component" value="Unassembled WGS sequence"/>
</dbReference>
<dbReference type="InterPro" id="IPR029636">
    <property type="entry name" value="Csf1"/>
</dbReference>
<evidence type="ECO:0000256" key="1">
    <source>
        <dbReference type="SAM" id="MobiDB-lite"/>
    </source>
</evidence>
<comment type="caution">
    <text evidence="4">The sequence shown here is derived from an EMBL/GenBank/DDBJ whole genome shotgun (WGS) entry which is preliminary data.</text>
</comment>
<dbReference type="Pfam" id="PF21678">
    <property type="entry name" value="Csf1_N"/>
    <property type="match status" value="1"/>
</dbReference>
<dbReference type="GO" id="GO:0016020">
    <property type="term" value="C:membrane"/>
    <property type="evidence" value="ECO:0007669"/>
    <property type="project" value="InterPro"/>
</dbReference>
<feature type="transmembrane region" description="Helical" evidence="2">
    <location>
        <begin position="24"/>
        <end position="45"/>
    </location>
</feature>
<reference evidence="4 5" key="1">
    <citation type="submission" date="2020-12" db="EMBL/GenBank/DDBJ databases">
        <title>Metabolic potential, ecology and presence of endohyphal bacteria is reflected in genomic diversity of Mucoromycotina.</title>
        <authorList>
            <person name="Muszewska A."/>
            <person name="Okrasinska A."/>
            <person name="Steczkiewicz K."/>
            <person name="Drgas O."/>
            <person name="Orlowska M."/>
            <person name="Perlinska-Lenart U."/>
            <person name="Aleksandrzak-Piekarczyk T."/>
            <person name="Szatraj K."/>
            <person name="Zielenkiewicz U."/>
            <person name="Pilsyk S."/>
            <person name="Malc E."/>
            <person name="Mieczkowski P."/>
            <person name="Kruszewska J.S."/>
            <person name="Biernat P."/>
            <person name="Pawlowska J."/>
        </authorList>
    </citation>
    <scope>NUCLEOTIDE SEQUENCE [LARGE SCALE GENOMIC DNA]</scope>
    <source>
        <strain evidence="4 5">CBS 142.35</strain>
    </source>
</reference>
<keyword evidence="5" id="KW-1185">Reference proteome</keyword>
<evidence type="ECO:0000313" key="5">
    <source>
        <dbReference type="Proteomes" id="UP000646827"/>
    </source>
</evidence>
<keyword evidence="2" id="KW-0812">Transmembrane</keyword>
<sequence>MLVEAVQSGAELTSYNNVQTVSDFWMFVVYCLVVIVVVLFFLFYFNRALGQILTWLINQYTWRRYNAYIEVDSIRVTLLGARVLFKNLRYHSTNQSISIVKGHISIQYWLMNVRKANSDKTDSSKSKLPCRIVCSMEGLEWFIYNNSPAYESMRSALGVPSSSSSSSPPSSSPSSSVPSSSFNNNQGKSTITPSPPSRNEIRDPESQVPVETSVLLRLMPVQFECTTGAIMIGNNELRSMIVGQYVQASGIYSVSESRAEMDQYKSVFDLTFRKLQVSLKDNMDFTYAYPETSDKKKPLWKR</sequence>
<evidence type="ECO:0000259" key="3">
    <source>
        <dbReference type="Pfam" id="PF21678"/>
    </source>
</evidence>
<protein>
    <recommendedName>
        <fullName evidence="3">Csf1 N-terminal domain-containing protein</fullName>
    </recommendedName>
</protein>
<name>A0A8H7RZY4_9FUNG</name>
<evidence type="ECO:0000313" key="4">
    <source>
        <dbReference type="EMBL" id="KAG2221009.1"/>
    </source>
</evidence>
<evidence type="ECO:0000256" key="2">
    <source>
        <dbReference type="SAM" id="Phobius"/>
    </source>
</evidence>
<dbReference type="EMBL" id="JAEPRB010000121">
    <property type="protein sequence ID" value="KAG2221009.1"/>
    <property type="molecule type" value="Genomic_DNA"/>
</dbReference>
<proteinExistence type="predicted"/>
<organism evidence="4 5">
    <name type="scientific">Circinella minor</name>
    <dbReference type="NCBI Taxonomy" id="1195481"/>
    <lineage>
        <taxon>Eukaryota</taxon>
        <taxon>Fungi</taxon>
        <taxon>Fungi incertae sedis</taxon>
        <taxon>Mucoromycota</taxon>
        <taxon>Mucoromycotina</taxon>
        <taxon>Mucoromycetes</taxon>
        <taxon>Mucorales</taxon>
        <taxon>Lichtheimiaceae</taxon>
        <taxon>Circinella</taxon>
    </lineage>
</organism>
<keyword evidence="2" id="KW-0472">Membrane</keyword>
<feature type="compositionally biased region" description="Low complexity" evidence="1">
    <location>
        <begin position="159"/>
        <end position="181"/>
    </location>
</feature>
<dbReference type="GO" id="GO:0006113">
    <property type="term" value="P:fermentation"/>
    <property type="evidence" value="ECO:0007669"/>
    <property type="project" value="InterPro"/>
</dbReference>